<dbReference type="CDD" id="cd02021">
    <property type="entry name" value="GntK"/>
    <property type="match status" value="1"/>
</dbReference>
<evidence type="ECO:0000256" key="9">
    <source>
        <dbReference type="ARBA" id="ARBA00048090"/>
    </source>
</evidence>
<dbReference type="GO" id="GO:0005524">
    <property type="term" value="F:ATP binding"/>
    <property type="evidence" value="ECO:0007669"/>
    <property type="project" value="UniProtKB-KW"/>
</dbReference>
<evidence type="ECO:0000256" key="5">
    <source>
        <dbReference type="ARBA" id="ARBA00022741"/>
    </source>
</evidence>
<reference evidence="11" key="2">
    <citation type="submission" date="2020-09" db="EMBL/GenBank/DDBJ databases">
        <authorList>
            <person name="Sun Q."/>
            <person name="Zhou Y."/>
        </authorList>
    </citation>
    <scope>NUCLEOTIDE SEQUENCE</scope>
    <source>
        <strain evidence="11">CGMCC 1.15082</strain>
    </source>
</reference>
<dbReference type="SUPFAM" id="SSF52540">
    <property type="entry name" value="P-loop containing nucleoside triphosphate hydrolases"/>
    <property type="match status" value="1"/>
</dbReference>
<evidence type="ECO:0000256" key="1">
    <source>
        <dbReference type="ARBA" id="ARBA00004761"/>
    </source>
</evidence>
<dbReference type="AlphaFoldDB" id="A0A916SJU2"/>
<comment type="similarity">
    <text evidence="2 10">Belongs to the gluconokinase GntK/GntV family.</text>
</comment>
<dbReference type="EMBL" id="BMHH01000013">
    <property type="protein sequence ID" value="GGB01218.1"/>
    <property type="molecule type" value="Genomic_DNA"/>
</dbReference>
<keyword evidence="5 10" id="KW-0547">Nucleotide-binding</keyword>
<comment type="caution">
    <text evidence="11">The sequence shown here is derived from an EMBL/GenBank/DDBJ whole genome shotgun (WGS) entry which is preliminary data.</text>
</comment>
<protein>
    <recommendedName>
        <fullName evidence="3 10">Gluconokinase</fullName>
        <ecNumber evidence="3 10">2.7.1.12</ecNumber>
    </recommendedName>
</protein>
<evidence type="ECO:0000256" key="2">
    <source>
        <dbReference type="ARBA" id="ARBA00008420"/>
    </source>
</evidence>
<evidence type="ECO:0000256" key="10">
    <source>
        <dbReference type="RuleBase" id="RU363066"/>
    </source>
</evidence>
<evidence type="ECO:0000256" key="8">
    <source>
        <dbReference type="ARBA" id="ARBA00023064"/>
    </source>
</evidence>
<evidence type="ECO:0000313" key="12">
    <source>
        <dbReference type="Proteomes" id="UP000646478"/>
    </source>
</evidence>
<comment type="pathway">
    <text evidence="1">Carbohydrate acid metabolism.</text>
</comment>
<dbReference type="GO" id="GO:0046316">
    <property type="term" value="F:gluconokinase activity"/>
    <property type="evidence" value="ECO:0007669"/>
    <property type="project" value="UniProtKB-EC"/>
</dbReference>
<evidence type="ECO:0000256" key="7">
    <source>
        <dbReference type="ARBA" id="ARBA00022840"/>
    </source>
</evidence>
<keyword evidence="8" id="KW-0311">Gluconate utilization</keyword>
<dbReference type="EC" id="2.7.1.12" evidence="3 10"/>
<comment type="catalytic activity">
    <reaction evidence="9 10">
        <text>D-gluconate + ATP = 6-phospho-D-gluconate + ADP + H(+)</text>
        <dbReference type="Rhea" id="RHEA:19433"/>
        <dbReference type="ChEBI" id="CHEBI:15378"/>
        <dbReference type="ChEBI" id="CHEBI:18391"/>
        <dbReference type="ChEBI" id="CHEBI:30616"/>
        <dbReference type="ChEBI" id="CHEBI:58759"/>
        <dbReference type="ChEBI" id="CHEBI:456216"/>
        <dbReference type="EC" id="2.7.1.12"/>
    </reaction>
</comment>
<dbReference type="GO" id="GO:0005737">
    <property type="term" value="C:cytoplasm"/>
    <property type="evidence" value="ECO:0007669"/>
    <property type="project" value="TreeGrafter"/>
</dbReference>
<dbReference type="InterPro" id="IPR006001">
    <property type="entry name" value="Therm_gnt_kin"/>
</dbReference>
<proteinExistence type="inferred from homology"/>
<keyword evidence="6 10" id="KW-0418">Kinase</keyword>
<evidence type="ECO:0000256" key="4">
    <source>
        <dbReference type="ARBA" id="ARBA00022679"/>
    </source>
</evidence>
<accession>A0A916SJU2</accession>
<dbReference type="NCBIfam" id="TIGR01313">
    <property type="entry name" value="therm_gnt_kin"/>
    <property type="match status" value="1"/>
</dbReference>
<reference evidence="11" key="1">
    <citation type="journal article" date="2014" name="Int. J. Syst. Evol. Microbiol.">
        <title>Complete genome sequence of Corynebacterium casei LMG S-19264T (=DSM 44701T), isolated from a smear-ripened cheese.</title>
        <authorList>
            <consortium name="US DOE Joint Genome Institute (JGI-PGF)"/>
            <person name="Walter F."/>
            <person name="Albersmeier A."/>
            <person name="Kalinowski J."/>
            <person name="Ruckert C."/>
        </authorList>
    </citation>
    <scope>NUCLEOTIDE SEQUENCE</scope>
    <source>
        <strain evidence="11">CGMCC 1.15082</strain>
    </source>
</reference>
<dbReference type="Proteomes" id="UP000646478">
    <property type="component" value="Unassembled WGS sequence"/>
</dbReference>
<sequence>MATGAALRLQPDFVLVMGVCGAGKSTVGKAIAERTDGRFIEADEYHPEENIKLMSAGRPLTDAERWPWLAALARAASDTHAQGKKPVIIACSALKRRYRDFLRGELGSLTILHLSGSRELIGERLAARRSHFMPPALLDSQLADLEELADDEGGIALPVNEDPMELVARACDLLGLPKTMAMNVEGGAA</sequence>
<dbReference type="RefSeq" id="WP_188825158.1">
    <property type="nucleotide sequence ID" value="NZ_BMHH01000013.1"/>
</dbReference>
<keyword evidence="4 10" id="KW-0808">Transferase</keyword>
<keyword evidence="7 10" id="KW-0067">ATP-binding</keyword>
<dbReference type="PANTHER" id="PTHR43442">
    <property type="entry name" value="GLUCONOKINASE-RELATED"/>
    <property type="match status" value="1"/>
</dbReference>
<dbReference type="GO" id="GO:0019521">
    <property type="term" value="P:D-gluconate metabolic process"/>
    <property type="evidence" value="ECO:0007669"/>
    <property type="project" value="UniProtKB-KW"/>
</dbReference>
<evidence type="ECO:0000256" key="3">
    <source>
        <dbReference type="ARBA" id="ARBA00012054"/>
    </source>
</evidence>
<evidence type="ECO:0000256" key="6">
    <source>
        <dbReference type="ARBA" id="ARBA00022777"/>
    </source>
</evidence>
<name>A0A916SJU2_9HYPH</name>
<gene>
    <name evidence="11" type="ORF">GCM10011491_31700</name>
</gene>
<dbReference type="Pfam" id="PF13671">
    <property type="entry name" value="AAA_33"/>
    <property type="match status" value="1"/>
</dbReference>
<dbReference type="FunFam" id="3.40.50.300:FF:000522">
    <property type="entry name" value="Gluconokinase"/>
    <property type="match status" value="1"/>
</dbReference>
<dbReference type="Gene3D" id="3.40.50.300">
    <property type="entry name" value="P-loop containing nucleotide triphosphate hydrolases"/>
    <property type="match status" value="1"/>
</dbReference>
<dbReference type="InterPro" id="IPR027417">
    <property type="entry name" value="P-loop_NTPase"/>
</dbReference>
<keyword evidence="12" id="KW-1185">Reference proteome</keyword>
<organism evidence="11 12">
    <name type="scientific">Brucella endophytica</name>
    <dbReference type="NCBI Taxonomy" id="1963359"/>
    <lineage>
        <taxon>Bacteria</taxon>
        <taxon>Pseudomonadati</taxon>
        <taxon>Pseudomonadota</taxon>
        <taxon>Alphaproteobacteria</taxon>
        <taxon>Hyphomicrobiales</taxon>
        <taxon>Brucellaceae</taxon>
        <taxon>Brucella/Ochrobactrum group</taxon>
        <taxon>Brucella</taxon>
    </lineage>
</organism>
<dbReference type="PANTHER" id="PTHR43442:SF3">
    <property type="entry name" value="GLUCONOKINASE-RELATED"/>
    <property type="match status" value="1"/>
</dbReference>
<evidence type="ECO:0000313" key="11">
    <source>
        <dbReference type="EMBL" id="GGB01218.1"/>
    </source>
</evidence>